<name>A0ABM8V5V5_THEXY</name>
<evidence type="ECO:0000313" key="4">
    <source>
        <dbReference type="Proteomes" id="UP000681526"/>
    </source>
</evidence>
<dbReference type="Gene3D" id="3.10.350.10">
    <property type="entry name" value="LysM domain"/>
    <property type="match status" value="1"/>
</dbReference>
<dbReference type="EMBL" id="CAJRAY010000068">
    <property type="protein sequence ID" value="CAG5089562.1"/>
    <property type="molecule type" value="Genomic_DNA"/>
</dbReference>
<dbReference type="SUPFAM" id="SSF54106">
    <property type="entry name" value="LysM domain"/>
    <property type="match status" value="1"/>
</dbReference>
<organism evidence="3 4">
    <name type="scientific">Thermobacillus xylanilyticus</name>
    <dbReference type="NCBI Taxonomy" id="76633"/>
    <lineage>
        <taxon>Bacteria</taxon>
        <taxon>Bacillati</taxon>
        <taxon>Bacillota</taxon>
        <taxon>Bacilli</taxon>
        <taxon>Bacillales</taxon>
        <taxon>Paenibacillaceae</taxon>
        <taxon>Thermobacillus</taxon>
    </lineage>
</organism>
<dbReference type="Proteomes" id="UP000681526">
    <property type="component" value="Unassembled WGS sequence"/>
</dbReference>
<gene>
    <name evidence="3" type="primary">txxe 1852</name>
    <name evidence="3" type="ORF">TXXE_13135</name>
</gene>
<dbReference type="InterPro" id="IPR036779">
    <property type="entry name" value="LysM_dom_sf"/>
</dbReference>
<proteinExistence type="predicted"/>
<dbReference type="Pfam" id="PF01476">
    <property type="entry name" value="LysM"/>
    <property type="match status" value="1"/>
</dbReference>
<dbReference type="SMART" id="SM00257">
    <property type="entry name" value="LysM"/>
    <property type="match status" value="1"/>
</dbReference>
<feature type="compositionally biased region" description="Basic and acidic residues" evidence="1">
    <location>
        <begin position="377"/>
        <end position="393"/>
    </location>
</feature>
<evidence type="ECO:0000256" key="1">
    <source>
        <dbReference type="SAM" id="MobiDB-lite"/>
    </source>
</evidence>
<dbReference type="RefSeq" id="WP_213484981.1">
    <property type="nucleotide sequence ID" value="NZ_CAJRAY010000068.1"/>
</dbReference>
<dbReference type="Pfam" id="PF20918">
    <property type="entry name" value="SPOCS_spoVID-N"/>
    <property type="match status" value="1"/>
</dbReference>
<sequence length="479" mass="51418">MHEPSGLRFDVYERVHLPQDAADIREIEEVELTPCVQAERQGDQVVLRGSLLLGGVYLPDDESRNSRQLEHWIPVEITLPLERVSRLEDLAVEVDNFDVDLLDKRTLNVTGVLTLRGIEAEALGSRQQTYAWGEEPYTVVHRRGRELVEDEAPESAGESAQSVDEAEPSFTAADAAPASDETSESAQELAEWRNAGGEDAFASESADNAGDPSSESASFDGGPAAQPELQPEAVQSSGPVEWKEFAARAQENLAAAGSAVRENEPESGSGQDAEQDLSAAGSEEASDVRIGSGSAEADELTAADSRDVRQADAQQLQTEEAVVAPAAQPGEWSETEGQQPAAQAASGKVDVKVAVNAKRESEPAGAEGSPGLGKLFFPDRREARPDVGVRPAEEQEPQEEQEAANAGYRQSSADEVDWKSLFGGAAAQESFRTVRLCIVQKDDTLDAIAGRYQRNPREIALANRLSGTEVTEGQVLYIP</sequence>
<keyword evidence="4" id="KW-1185">Reference proteome</keyword>
<feature type="domain" description="LysM" evidence="2">
    <location>
        <begin position="436"/>
        <end position="479"/>
    </location>
</feature>
<dbReference type="InterPro" id="IPR018392">
    <property type="entry name" value="LysM"/>
</dbReference>
<dbReference type="InterPro" id="IPR048862">
    <property type="entry name" value="SPOCS_spoVID_N"/>
</dbReference>
<comment type="caution">
    <text evidence="3">The sequence shown here is derived from an EMBL/GenBank/DDBJ whole genome shotgun (WGS) entry which is preliminary data.</text>
</comment>
<protein>
    <submittedName>
        <fullName evidence="3">Peptidoglycan-binding lysin domain protein</fullName>
    </submittedName>
</protein>
<evidence type="ECO:0000259" key="2">
    <source>
        <dbReference type="SMART" id="SM00257"/>
    </source>
</evidence>
<accession>A0ABM8V5V5</accession>
<feature type="region of interest" description="Disordered" evidence="1">
    <location>
        <begin position="149"/>
        <end position="411"/>
    </location>
</feature>
<evidence type="ECO:0000313" key="3">
    <source>
        <dbReference type="EMBL" id="CAG5089562.1"/>
    </source>
</evidence>
<reference evidence="3 4" key="1">
    <citation type="submission" date="2021-04" db="EMBL/GenBank/DDBJ databases">
        <authorList>
            <person name="Rakotoarivonina H."/>
        </authorList>
    </citation>
    <scope>NUCLEOTIDE SEQUENCE [LARGE SCALE GENOMIC DNA]</scope>
    <source>
        <strain evidence="3 4">XE</strain>
    </source>
</reference>
<dbReference type="CDD" id="cd00118">
    <property type="entry name" value="LysM"/>
    <property type="match status" value="1"/>
</dbReference>